<keyword evidence="3" id="KW-1185">Reference proteome</keyword>
<evidence type="ECO:0000313" key="2">
    <source>
        <dbReference type="EMBL" id="RAL46548.1"/>
    </source>
</evidence>
<feature type="region of interest" description="Disordered" evidence="1">
    <location>
        <begin position="112"/>
        <end position="152"/>
    </location>
</feature>
<organism evidence="2 3">
    <name type="scientific">Cuscuta australis</name>
    <dbReference type="NCBI Taxonomy" id="267555"/>
    <lineage>
        <taxon>Eukaryota</taxon>
        <taxon>Viridiplantae</taxon>
        <taxon>Streptophyta</taxon>
        <taxon>Embryophyta</taxon>
        <taxon>Tracheophyta</taxon>
        <taxon>Spermatophyta</taxon>
        <taxon>Magnoliopsida</taxon>
        <taxon>eudicotyledons</taxon>
        <taxon>Gunneridae</taxon>
        <taxon>Pentapetalae</taxon>
        <taxon>asterids</taxon>
        <taxon>lamiids</taxon>
        <taxon>Solanales</taxon>
        <taxon>Convolvulaceae</taxon>
        <taxon>Cuscuteae</taxon>
        <taxon>Cuscuta</taxon>
        <taxon>Cuscuta subgen. Grammica</taxon>
        <taxon>Cuscuta sect. Cleistogrammica</taxon>
    </lineage>
</organism>
<sequence>MVEIIGAESHVDFRADVVVGDNSWVVGGAERHVDFKSDVAGDVLGGGKKKKPEKQAVKEYPPPLETRRVMKRRYTKDGRLVVTAEPSEYYVVDGSDNRLRLHLLSMKEGFSFAGEGSGSGTAPESAPEDENGGGGEDNGAEVPSMPPRDSCF</sequence>
<accession>A0A328DPF2</accession>
<proteinExistence type="predicted"/>
<protein>
    <submittedName>
        <fullName evidence="2">Uncharacterized protein</fullName>
    </submittedName>
</protein>
<comment type="caution">
    <text evidence="2">The sequence shown here is derived from an EMBL/GenBank/DDBJ whole genome shotgun (WGS) entry which is preliminary data.</text>
</comment>
<reference evidence="2 3" key="1">
    <citation type="submission" date="2018-06" db="EMBL/GenBank/DDBJ databases">
        <title>The Genome of Cuscuta australis (Dodder) Provides Insight into the Evolution of Plant Parasitism.</title>
        <authorList>
            <person name="Liu H."/>
        </authorList>
    </citation>
    <scope>NUCLEOTIDE SEQUENCE [LARGE SCALE GENOMIC DNA]</scope>
    <source>
        <strain evidence="3">cv. Yunnan</strain>
        <tissue evidence="2">Vines</tissue>
    </source>
</reference>
<name>A0A328DPF2_9ASTE</name>
<dbReference type="Proteomes" id="UP000249390">
    <property type="component" value="Unassembled WGS sequence"/>
</dbReference>
<evidence type="ECO:0000256" key="1">
    <source>
        <dbReference type="SAM" id="MobiDB-lite"/>
    </source>
</evidence>
<dbReference type="EMBL" id="NQVE01000122">
    <property type="protein sequence ID" value="RAL46548.1"/>
    <property type="molecule type" value="Genomic_DNA"/>
</dbReference>
<evidence type="ECO:0000313" key="3">
    <source>
        <dbReference type="Proteomes" id="UP000249390"/>
    </source>
</evidence>
<dbReference type="AlphaFoldDB" id="A0A328DPF2"/>
<gene>
    <name evidence="2" type="ORF">DM860_004827</name>
</gene>